<dbReference type="InterPro" id="IPR007627">
    <property type="entry name" value="RNA_pol_sigma70_r2"/>
</dbReference>
<dbReference type="RefSeq" id="WP_267689446.1">
    <property type="nucleotide sequence ID" value="NZ_JAQNDN010000014.1"/>
</dbReference>
<keyword evidence="2 6" id="KW-0805">Transcription regulation</keyword>
<dbReference type="InterPro" id="IPR013324">
    <property type="entry name" value="RNA_pol_sigma_r3/r4-like"/>
</dbReference>
<evidence type="ECO:0000259" key="7">
    <source>
        <dbReference type="Pfam" id="PF04542"/>
    </source>
</evidence>
<dbReference type="Gene3D" id="1.10.1740.10">
    <property type="match status" value="1"/>
</dbReference>
<dbReference type="EMBL" id="JAQNDN010000014">
    <property type="protein sequence ID" value="MDC0671157.1"/>
    <property type="molecule type" value="Genomic_DNA"/>
</dbReference>
<evidence type="ECO:0000313" key="10">
    <source>
        <dbReference type="Proteomes" id="UP001217838"/>
    </source>
</evidence>
<sequence>MSKVSTAALSWLGFGPRKTQNLADLGDEALVQAAGRADGEKAFGELLRRHQGKVRGLLLRLTSDRNLADDLAQEVFLRAYRGLCGFEGRARFSTWLYRIAYNVYLNHRARVRELAALPENFEAGAMAPETSMSASRSDMRKDLDAAIGALPERYRAVVMLYYLEDVSYPEIAEILELPLGTVKTHLHRAKRMLREHLDGWGSGEVEAEDA</sequence>
<evidence type="ECO:0000256" key="6">
    <source>
        <dbReference type="RuleBase" id="RU000716"/>
    </source>
</evidence>
<dbReference type="Proteomes" id="UP001217838">
    <property type="component" value="Unassembled WGS sequence"/>
</dbReference>
<organism evidence="9 10">
    <name type="scientific">Nannocystis radixulma</name>
    <dbReference type="NCBI Taxonomy" id="2995305"/>
    <lineage>
        <taxon>Bacteria</taxon>
        <taxon>Pseudomonadati</taxon>
        <taxon>Myxococcota</taxon>
        <taxon>Polyangia</taxon>
        <taxon>Nannocystales</taxon>
        <taxon>Nannocystaceae</taxon>
        <taxon>Nannocystis</taxon>
    </lineage>
</organism>
<dbReference type="InterPro" id="IPR039425">
    <property type="entry name" value="RNA_pol_sigma-70-like"/>
</dbReference>
<evidence type="ECO:0000256" key="4">
    <source>
        <dbReference type="ARBA" id="ARBA00023125"/>
    </source>
</evidence>
<comment type="similarity">
    <text evidence="1 6">Belongs to the sigma-70 factor family. ECF subfamily.</text>
</comment>
<evidence type="ECO:0000259" key="8">
    <source>
        <dbReference type="Pfam" id="PF08281"/>
    </source>
</evidence>
<name>A0ABT5BAN2_9BACT</name>
<dbReference type="InterPro" id="IPR036388">
    <property type="entry name" value="WH-like_DNA-bd_sf"/>
</dbReference>
<dbReference type="PANTHER" id="PTHR43133:SF51">
    <property type="entry name" value="RNA POLYMERASE SIGMA FACTOR"/>
    <property type="match status" value="1"/>
</dbReference>
<proteinExistence type="inferred from homology"/>
<keyword evidence="5 6" id="KW-0804">Transcription</keyword>
<evidence type="ECO:0000313" key="9">
    <source>
        <dbReference type="EMBL" id="MDC0671157.1"/>
    </source>
</evidence>
<evidence type="ECO:0000256" key="2">
    <source>
        <dbReference type="ARBA" id="ARBA00023015"/>
    </source>
</evidence>
<keyword evidence="4 6" id="KW-0238">DNA-binding</keyword>
<feature type="domain" description="RNA polymerase sigma-70 region 2" evidence="7">
    <location>
        <begin position="46"/>
        <end position="110"/>
    </location>
</feature>
<protein>
    <recommendedName>
        <fullName evidence="6">RNA polymerase sigma factor</fullName>
    </recommendedName>
</protein>
<reference evidence="9 10" key="1">
    <citation type="submission" date="2022-11" db="EMBL/GenBank/DDBJ databases">
        <title>Minimal conservation of predation-associated metabolite biosynthetic gene clusters underscores biosynthetic potential of Myxococcota including descriptions for ten novel species: Archangium lansinium sp. nov., Myxococcus landrumus sp. nov., Nannocystis bai.</title>
        <authorList>
            <person name="Ahearne A."/>
            <person name="Stevens C."/>
            <person name="Dowd S."/>
        </authorList>
    </citation>
    <scope>NUCLEOTIDE SEQUENCE [LARGE SCALE GENOMIC DNA]</scope>
    <source>
        <strain evidence="9 10">NCELM</strain>
    </source>
</reference>
<dbReference type="InterPro" id="IPR013325">
    <property type="entry name" value="RNA_pol_sigma_r2"/>
</dbReference>
<dbReference type="SUPFAM" id="SSF88659">
    <property type="entry name" value="Sigma3 and sigma4 domains of RNA polymerase sigma factors"/>
    <property type="match status" value="1"/>
</dbReference>
<accession>A0ABT5BAN2</accession>
<dbReference type="PROSITE" id="PS01063">
    <property type="entry name" value="SIGMA70_ECF"/>
    <property type="match status" value="1"/>
</dbReference>
<dbReference type="Gene3D" id="1.10.10.10">
    <property type="entry name" value="Winged helix-like DNA-binding domain superfamily/Winged helix DNA-binding domain"/>
    <property type="match status" value="1"/>
</dbReference>
<keyword evidence="10" id="KW-1185">Reference proteome</keyword>
<dbReference type="CDD" id="cd06171">
    <property type="entry name" value="Sigma70_r4"/>
    <property type="match status" value="1"/>
</dbReference>
<keyword evidence="3 6" id="KW-0731">Sigma factor</keyword>
<evidence type="ECO:0000256" key="1">
    <source>
        <dbReference type="ARBA" id="ARBA00010641"/>
    </source>
</evidence>
<dbReference type="PANTHER" id="PTHR43133">
    <property type="entry name" value="RNA POLYMERASE ECF-TYPE SIGMA FACTO"/>
    <property type="match status" value="1"/>
</dbReference>
<dbReference type="Pfam" id="PF04542">
    <property type="entry name" value="Sigma70_r2"/>
    <property type="match status" value="1"/>
</dbReference>
<feature type="domain" description="RNA polymerase sigma factor 70 region 4 type 2" evidence="8">
    <location>
        <begin position="141"/>
        <end position="193"/>
    </location>
</feature>
<dbReference type="SUPFAM" id="SSF88946">
    <property type="entry name" value="Sigma2 domain of RNA polymerase sigma factors"/>
    <property type="match status" value="1"/>
</dbReference>
<dbReference type="Pfam" id="PF08281">
    <property type="entry name" value="Sigma70_r4_2"/>
    <property type="match status" value="1"/>
</dbReference>
<dbReference type="NCBIfam" id="TIGR02937">
    <property type="entry name" value="sigma70-ECF"/>
    <property type="match status" value="1"/>
</dbReference>
<dbReference type="InterPro" id="IPR013249">
    <property type="entry name" value="RNA_pol_sigma70_r4_t2"/>
</dbReference>
<gene>
    <name evidence="9" type="ORF">POL58_25600</name>
</gene>
<evidence type="ECO:0000256" key="3">
    <source>
        <dbReference type="ARBA" id="ARBA00023082"/>
    </source>
</evidence>
<comment type="caution">
    <text evidence="9">The sequence shown here is derived from an EMBL/GenBank/DDBJ whole genome shotgun (WGS) entry which is preliminary data.</text>
</comment>
<evidence type="ECO:0000256" key="5">
    <source>
        <dbReference type="ARBA" id="ARBA00023163"/>
    </source>
</evidence>
<dbReference type="InterPro" id="IPR000838">
    <property type="entry name" value="RNA_pol_sigma70_ECF_CS"/>
</dbReference>
<dbReference type="InterPro" id="IPR014284">
    <property type="entry name" value="RNA_pol_sigma-70_dom"/>
</dbReference>